<evidence type="ECO:0000313" key="2">
    <source>
        <dbReference type="WBParaSite" id="PSU_v2.g15921.t1"/>
    </source>
</evidence>
<dbReference type="WBParaSite" id="PSU_v2.g15921.t1">
    <property type="protein sequence ID" value="PSU_v2.g15921.t1"/>
    <property type="gene ID" value="PSU_v2.g15921"/>
</dbReference>
<accession>A0A914Y8Z6</accession>
<evidence type="ECO:0000313" key="1">
    <source>
        <dbReference type="Proteomes" id="UP000887577"/>
    </source>
</evidence>
<name>A0A914Y8Z6_9BILA</name>
<organism evidence="1 2">
    <name type="scientific">Panagrolaimus superbus</name>
    <dbReference type="NCBI Taxonomy" id="310955"/>
    <lineage>
        <taxon>Eukaryota</taxon>
        <taxon>Metazoa</taxon>
        <taxon>Ecdysozoa</taxon>
        <taxon>Nematoda</taxon>
        <taxon>Chromadorea</taxon>
        <taxon>Rhabditida</taxon>
        <taxon>Tylenchina</taxon>
        <taxon>Panagrolaimomorpha</taxon>
        <taxon>Panagrolaimoidea</taxon>
        <taxon>Panagrolaimidae</taxon>
        <taxon>Panagrolaimus</taxon>
    </lineage>
</organism>
<keyword evidence="1" id="KW-1185">Reference proteome</keyword>
<dbReference type="AlphaFoldDB" id="A0A914Y8Z6"/>
<dbReference type="Proteomes" id="UP000887577">
    <property type="component" value="Unplaced"/>
</dbReference>
<protein>
    <submittedName>
        <fullName evidence="2">Uncharacterized protein</fullName>
    </submittedName>
</protein>
<proteinExistence type="predicted"/>
<sequence length="168" mass="18893">MVKWLIEVFNEPTYRPQGVSDLLFAMDDAIVSGHGTGKLLAAKLLLLALRGSIDLLTWQWTMEVFGLGSNTPRTGVSAIGPRMPPNVEFIKLIEDNPNLFENRVPEDVELLNSGYGLKLSYTQCDVSKKVLKDYVFNIQTAHRLNFNVSYETDEDRAEGKNLAFGQKR</sequence>
<reference evidence="2" key="1">
    <citation type="submission" date="2022-11" db="UniProtKB">
        <authorList>
            <consortium name="WormBaseParasite"/>
        </authorList>
    </citation>
    <scope>IDENTIFICATION</scope>
</reference>